<dbReference type="RefSeq" id="WP_014812807.1">
    <property type="nucleotide sequence ID" value="NC_018025.1"/>
</dbReference>
<dbReference type="HOGENOM" id="CLU_2568319_0_0_7"/>
<evidence type="ECO:0000313" key="1">
    <source>
        <dbReference type="EMBL" id="AFM27705.1"/>
    </source>
</evidence>
<organism evidence="1 2">
    <name type="scientific">Desulfomonile tiedjei (strain ATCC 49306 / DSM 6799 / DCB-1)</name>
    <dbReference type="NCBI Taxonomy" id="706587"/>
    <lineage>
        <taxon>Bacteria</taxon>
        <taxon>Pseudomonadati</taxon>
        <taxon>Thermodesulfobacteriota</taxon>
        <taxon>Desulfomonilia</taxon>
        <taxon>Desulfomonilales</taxon>
        <taxon>Desulfomonilaceae</taxon>
        <taxon>Desulfomonile</taxon>
    </lineage>
</organism>
<keyword evidence="2" id="KW-1185">Reference proteome</keyword>
<dbReference type="AlphaFoldDB" id="I4CDR4"/>
<proteinExistence type="predicted"/>
<accession>I4CDR4</accession>
<dbReference type="Proteomes" id="UP000006055">
    <property type="component" value="Chromosome"/>
</dbReference>
<sequence>MTKEKRTLSAKEVLEDLRSGFDDQMLMEKYSLTYRQLQRLFRKLIIGGFVSPLELAQRLCVTQSQVTEVIDQVKKMVDELE</sequence>
<gene>
    <name evidence="1" type="ordered locus">Desti_5095</name>
</gene>
<reference evidence="2" key="1">
    <citation type="submission" date="2012-06" db="EMBL/GenBank/DDBJ databases">
        <title>Complete sequence of chromosome of Desulfomonile tiedjei DSM 6799.</title>
        <authorList>
            <person name="Lucas S."/>
            <person name="Copeland A."/>
            <person name="Lapidus A."/>
            <person name="Glavina del Rio T."/>
            <person name="Dalin E."/>
            <person name="Tice H."/>
            <person name="Bruce D."/>
            <person name="Goodwin L."/>
            <person name="Pitluck S."/>
            <person name="Peters L."/>
            <person name="Ovchinnikova G."/>
            <person name="Zeytun A."/>
            <person name="Lu M."/>
            <person name="Kyrpides N."/>
            <person name="Mavromatis K."/>
            <person name="Ivanova N."/>
            <person name="Brettin T."/>
            <person name="Detter J.C."/>
            <person name="Han C."/>
            <person name="Larimer F."/>
            <person name="Land M."/>
            <person name="Hauser L."/>
            <person name="Markowitz V."/>
            <person name="Cheng J.-F."/>
            <person name="Hugenholtz P."/>
            <person name="Woyke T."/>
            <person name="Wu D."/>
            <person name="Spring S."/>
            <person name="Schroeder M."/>
            <person name="Brambilla E."/>
            <person name="Klenk H.-P."/>
            <person name="Eisen J.A."/>
        </authorList>
    </citation>
    <scope>NUCLEOTIDE SEQUENCE [LARGE SCALE GENOMIC DNA]</scope>
    <source>
        <strain evidence="2">ATCC 49306 / DSM 6799 / DCB-1</strain>
    </source>
</reference>
<evidence type="ECO:0000313" key="2">
    <source>
        <dbReference type="Proteomes" id="UP000006055"/>
    </source>
</evidence>
<dbReference type="KEGG" id="dti:Desti_5095"/>
<name>I4CDR4_DESTA</name>
<dbReference type="EMBL" id="CP003360">
    <property type="protein sequence ID" value="AFM27705.1"/>
    <property type="molecule type" value="Genomic_DNA"/>
</dbReference>
<protein>
    <submittedName>
        <fullName evidence="1">Uncharacterized protein</fullName>
    </submittedName>
</protein>